<feature type="domain" description="Prion-inhibition and propagation HeLo" evidence="2">
    <location>
        <begin position="5"/>
        <end position="199"/>
    </location>
</feature>
<feature type="domain" description="Het-s prion-forming" evidence="1">
    <location>
        <begin position="218"/>
        <end position="278"/>
    </location>
</feature>
<dbReference type="OrthoDB" id="20872at2759"/>
<keyword evidence="4" id="KW-1185">Reference proteome</keyword>
<evidence type="ECO:0000259" key="1">
    <source>
        <dbReference type="Pfam" id="PF11558"/>
    </source>
</evidence>
<reference evidence="3 4" key="1">
    <citation type="journal article" date="2015" name="Mol. Plant Microbe Interact.">
        <title>Genome, transcriptome, and functional analyses of Penicillium expansum provide new insights into secondary metabolism and pathogenicity.</title>
        <authorList>
            <person name="Ballester A.R."/>
            <person name="Marcet-Houben M."/>
            <person name="Levin E."/>
            <person name="Sela N."/>
            <person name="Selma-Lazaro C."/>
            <person name="Carmona L."/>
            <person name="Wisniewski M."/>
            <person name="Droby S."/>
            <person name="Gonzalez-Candelas L."/>
            <person name="Gabaldon T."/>
        </authorList>
    </citation>
    <scope>NUCLEOTIDE SEQUENCE [LARGE SCALE GENOMIC DNA]</scope>
    <source>
        <strain evidence="3 4">PHI-1</strain>
    </source>
</reference>
<organism evidence="3 4">
    <name type="scientific">Penicillium italicum</name>
    <name type="common">Blue mold</name>
    <dbReference type="NCBI Taxonomy" id="40296"/>
    <lineage>
        <taxon>Eukaryota</taxon>
        <taxon>Fungi</taxon>
        <taxon>Dikarya</taxon>
        <taxon>Ascomycota</taxon>
        <taxon>Pezizomycotina</taxon>
        <taxon>Eurotiomycetes</taxon>
        <taxon>Eurotiomycetidae</taxon>
        <taxon>Eurotiales</taxon>
        <taxon>Aspergillaceae</taxon>
        <taxon>Penicillium</taxon>
    </lineage>
</organism>
<proteinExistence type="predicted"/>
<evidence type="ECO:0000259" key="2">
    <source>
        <dbReference type="Pfam" id="PF14479"/>
    </source>
</evidence>
<dbReference type="Gene3D" id="1.20.120.1020">
    <property type="entry name" value="Prion-inhibition and propagation, HeLo domain"/>
    <property type="match status" value="1"/>
</dbReference>
<dbReference type="HOGENOM" id="CLU_058675_0_0_1"/>
<dbReference type="EMBL" id="JQGA01001240">
    <property type="protein sequence ID" value="KGO68022.1"/>
    <property type="molecule type" value="Genomic_DNA"/>
</dbReference>
<dbReference type="InterPro" id="IPR021084">
    <property type="entry name" value="Het-s_prion_dom"/>
</dbReference>
<dbReference type="AlphaFoldDB" id="A0A0A2KJN0"/>
<evidence type="ECO:0000313" key="4">
    <source>
        <dbReference type="Proteomes" id="UP000030104"/>
    </source>
</evidence>
<dbReference type="InterPro" id="IPR029498">
    <property type="entry name" value="HeLo_dom"/>
</dbReference>
<dbReference type="Pfam" id="PF11558">
    <property type="entry name" value="HET-s_218-289"/>
    <property type="match status" value="1"/>
</dbReference>
<gene>
    <name evidence="3" type="ORF">PITC_053100</name>
</gene>
<name>A0A0A2KJN0_PENIT</name>
<dbReference type="PhylomeDB" id="A0A0A2KJN0"/>
<dbReference type="PANTHER" id="PTHR37542:SF3">
    <property type="entry name" value="PRION-INHIBITION AND PROPAGATION HELO DOMAIN-CONTAINING PROTEIN"/>
    <property type="match status" value="1"/>
</dbReference>
<dbReference type="STRING" id="40296.A0A0A2KJN0"/>
<protein>
    <submittedName>
        <fullName evidence="3">Het-s, C-terminal</fullName>
    </submittedName>
</protein>
<dbReference type="PANTHER" id="PTHR37542">
    <property type="entry name" value="HELO DOMAIN-CONTAINING PROTEIN-RELATED"/>
    <property type="match status" value="1"/>
</dbReference>
<dbReference type="Pfam" id="PF14479">
    <property type="entry name" value="HeLo"/>
    <property type="match status" value="1"/>
</dbReference>
<dbReference type="InterPro" id="IPR038305">
    <property type="entry name" value="HeLo_sf"/>
</dbReference>
<dbReference type="Proteomes" id="UP000030104">
    <property type="component" value="Unassembled WGS sequence"/>
</dbReference>
<accession>A0A0A2KJN0</accession>
<comment type="caution">
    <text evidence="3">The sequence shown here is derived from an EMBL/GenBank/DDBJ whole genome shotgun (WGS) entry which is preliminary data.</text>
</comment>
<sequence>MEIFGATASAIGVAALFSNCVDCFEYIQIGRQLGQSFERCQIKLDVARTRLGRWGQAVGIDSDPRFTADTVNDEVSQQVHGLLEEIMLLFQAVQKSSKRYELKTPREDLACFANAEMRPEFRKVHGRLKAIANQRQRQTSVVKKARWALYDGKNLDKLVREIVEFVDALEKLVPPVEAVQRQLSLMELEEVEDESSLLVLRDAAVDTDSILSETVDQKIGYISARNHVKDIQGDEDGKVWVGNEWNTDYINGFGERSENTVDTIAAKGKSAVHVGNKYNGRAS</sequence>
<evidence type="ECO:0000313" key="3">
    <source>
        <dbReference type="EMBL" id="KGO68022.1"/>
    </source>
</evidence>
<dbReference type="OMA" id="WALYHRS"/>